<feature type="region of interest" description="Disordered" evidence="2">
    <location>
        <begin position="299"/>
        <end position="322"/>
    </location>
</feature>
<sequence>MTVEQSSLQQHNSKRARDEGLIQAYAQIKEVTGIDDQRVIDEAISACRTKEGKFKVEDVVSMLVQDDSIRRSKARPPKVSKTVSFQEEQQETPMKLPVQESTNKKNAVIDLTQDGEQTEINKAISASLQDTQGILGGQVTREEQDISRVLEASLAESKAGTKRKRGEVWFVDPLNPHERKRQEGWPVGLKNIGNTCWFSAVIQSLFYLPKFRRMVLNFKSPTEASGDIHERRNLRFMRELRMLFGLMVGSTRKYVDPSKAVDILKEAFSSPSGITDSQQDVSEFQHKLLEWLEDAFKSDQSKPASPASPAEREGVPEGQCHPVNPVTELFYGQFRAEGVNEGQKFTKQETFGQFPLQVNGFCDIHESLEATTVQDDIEAVNKDAATQKSGQELWFTRLPPVLTFELSRFQFNQQLGRPEKIHNKIEFPRVIYVDRYLETNKPITRQRREQSRKLKDELSTVQARLDRFMNYGSGSKRCPLQDVLQFALEFAQSKQPVPTLPTAVSTSDVDMESPKASLDSKGGESSSPPSVHDSLDISMSSGVSSGSPLSSGDLLASPAGPQVSMESQGESSMFPSPRFVTESELKVLGDCLRRWRTEVENDVRELQATISDLESKLDKMYSDESMQKFPYHLHAVLVHEGQAASGHYWAFIYDDSRSLWLKFNDITISESSWEELEKESVGGYHNASAYCLMYVDRSRIQDFCGAGEASAHVENIEILPSDLQEHVAGDNKMFAHEIEDWDAEQARKALADSEVTIVEEHKPTQSTSSQTVPVGAQQNLALCHAQLSFPDTVRAVDRIMDQLQTGPPNTALTKAAAFELKRLQGIAEALPLRLPRDDARLRHIVIYLLCNHADTRTQHMMLLEQFAYLAVLDQNARTRALRHTSCDTIRQMKKENAENGNEDCEQWHSRYHQFREAAYMFVRGLQAYYRERFTEALPYFNQAWLHNRNARMGKTVLAGINNRLISFYRRKCLQHVNDEAAQQFETDTDVSDALTLMCNQILPSLAFLSQSGLDTDTEALEELRGKWCGFLEKELSEVKIQRLQDFLTKMFENFAEVKLEKPQAVRLSDMSDLHQQYSDIMNKAYDTGDIQRALLVR</sequence>
<feature type="coiled-coil region" evidence="1">
    <location>
        <begin position="596"/>
        <end position="623"/>
    </location>
</feature>
<dbReference type="EMBL" id="JACVVK020000303">
    <property type="protein sequence ID" value="KAK7479420.1"/>
    <property type="molecule type" value="Genomic_DNA"/>
</dbReference>
<feature type="compositionally biased region" description="Low complexity" evidence="2">
    <location>
        <begin position="536"/>
        <end position="557"/>
    </location>
</feature>
<gene>
    <name evidence="4" type="ORF">BaRGS_00029337</name>
</gene>
<dbReference type="PANTHER" id="PTHR24006">
    <property type="entry name" value="UBIQUITIN CARBOXYL-TERMINAL HYDROLASE"/>
    <property type="match status" value="1"/>
</dbReference>
<proteinExistence type="predicted"/>
<evidence type="ECO:0000313" key="4">
    <source>
        <dbReference type="EMBL" id="KAK7479420.1"/>
    </source>
</evidence>
<accession>A0ABD0JWE6</accession>
<dbReference type="InterPro" id="IPR050164">
    <property type="entry name" value="Peptidase_C19"/>
</dbReference>
<name>A0ABD0JWE6_9CAEN</name>
<protein>
    <recommendedName>
        <fullName evidence="3">USP domain-containing protein</fullName>
    </recommendedName>
</protein>
<evidence type="ECO:0000256" key="2">
    <source>
        <dbReference type="SAM" id="MobiDB-lite"/>
    </source>
</evidence>
<dbReference type="CDD" id="cd02665">
    <property type="entry name" value="Peptidase_C19I"/>
    <property type="match status" value="1"/>
</dbReference>
<dbReference type="PANTHER" id="PTHR24006:SF944">
    <property type="entry name" value="UBIQUITIN CARBOXYL-TERMINAL HYDROLASE"/>
    <property type="match status" value="1"/>
</dbReference>
<reference evidence="4 5" key="1">
    <citation type="journal article" date="2023" name="Sci. Data">
        <title>Genome assembly of the Korean intertidal mud-creeper Batillaria attramentaria.</title>
        <authorList>
            <person name="Patra A.K."/>
            <person name="Ho P.T."/>
            <person name="Jun S."/>
            <person name="Lee S.J."/>
            <person name="Kim Y."/>
            <person name="Won Y.J."/>
        </authorList>
    </citation>
    <scope>NUCLEOTIDE SEQUENCE [LARGE SCALE GENOMIC DNA]</scope>
    <source>
        <strain evidence="4">Wonlab-2016</strain>
    </source>
</reference>
<keyword evidence="5" id="KW-1185">Reference proteome</keyword>
<keyword evidence="1" id="KW-0175">Coiled coil</keyword>
<feature type="compositionally biased region" description="Polar residues" evidence="2">
    <location>
        <begin position="564"/>
        <end position="574"/>
    </location>
</feature>
<dbReference type="PROSITE" id="PS00972">
    <property type="entry name" value="USP_1"/>
    <property type="match status" value="1"/>
</dbReference>
<dbReference type="CDD" id="cd20485">
    <property type="entry name" value="USP25_USP28_C-like"/>
    <property type="match status" value="1"/>
</dbReference>
<organism evidence="4 5">
    <name type="scientific">Batillaria attramentaria</name>
    <dbReference type="NCBI Taxonomy" id="370345"/>
    <lineage>
        <taxon>Eukaryota</taxon>
        <taxon>Metazoa</taxon>
        <taxon>Spiralia</taxon>
        <taxon>Lophotrochozoa</taxon>
        <taxon>Mollusca</taxon>
        <taxon>Gastropoda</taxon>
        <taxon>Caenogastropoda</taxon>
        <taxon>Sorbeoconcha</taxon>
        <taxon>Cerithioidea</taxon>
        <taxon>Batillariidae</taxon>
        <taxon>Batillaria</taxon>
    </lineage>
</organism>
<dbReference type="Gene3D" id="1.10.8.10">
    <property type="entry name" value="DNA helicase RuvA subunit, C-terminal domain"/>
    <property type="match status" value="1"/>
</dbReference>
<dbReference type="SUPFAM" id="SSF54001">
    <property type="entry name" value="Cysteine proteinases"/>
    <property type="match status" value="1"/>
</dbReference>
<dbReference type="Proteomes" id="UP001519460">
    <property type="component" value="Unassembled WGS sequence"/>
</dbReference>
<dbReference type="InterPro" id="IPR028889">
    <property type="entry name" value="USP"/>
</dbReference>
<evidence type="ECO:0000256" key="1">
    <source>
        <dbReference type="SAM" id="Coils"/>
    </source>
</evidence>
<feature type="domain" description="USP" evidence="3">
    <location>
        <begin position="187"/>
        <end position="697"/>
    </location>
</feature>
<feature type="region of interest" description="Disordered" evidence="2">
    <location>
        <begin position="497"/>
        <end position="576"/>
    </location>
</feature>
<evidence type="ECO:0000313" key="5">
    <source>
        <dbReference type="Proteomes" id="UP001519460"/>
    </source>
</evidence>
<dbReference type="Gene3D" id="3.90.70.10">
    <property type="entry name" value="Cysteine proteinases"/>
    <property type="match status" value="1"/>
</dbReference>
<dbReference type="AlphaFoldDB" id="A0ABD0JWE6"/>
<evidence type="ECO:0000259" key="3">
    <source>
        <dbReference type="PROSITE" id="PS50235"/>
    </source>
</evidence>
<dbReference type="InterPro" id="IPR018200">
    <property type="entry name" value="USP_CS"/>
</dbReference>
<dbReference type="Pfam" id="PF00443">
    <property type="entry name" value="UCH"/>
    <property type="match status" value="1"/>
</dbReference>
<dbReference type="InterPro" id="IPR001394">
    <property type="entry name" value="Peptidase_C19_UCH"/>
</dbReference>
<dbReference type="PROSITE" id="PS00973">
    <property type="entry name" value="USP_2"/>
    <property type="match status" value="1"/>
</dbReference>
<feature type="compositionally biased region" description="Polar residues" evidence="2">
    <location>
        <begin position="497"/>
        <end position="508"/>
    </location>
</feature>
<feature type="region of interest" description="Disordered" evidence="2">
    <location>
        <begin position="71"/>
        <end position="96"/>
    </location>
</feature>
<dbReference type="PROSITE" id="PS50235">
    <property type="entry name" value="USP_3"/>
    <property type="match status" value="1"/>
</dbReference>
<comment type="caution">
    <text evidence="4">The sequence shown here is derived from an EMBL/GenBank/DDBJ whole genome shotgun (WGS) entry which is preliminary data.</text>
</comment>
<dbReference type="InterPro" id="IPR038765">
    <property type="entry name" value="Papain-like_cys_pep_sf"/>
</dbReference>